<keyword evidence="1" id="KW-0812">Transmembrane</keyword>
<keyword evidence="1" id="KW-1133">Transmembrane helix</keyword>
<evidence type="ECO:0000313" key="2">
    <source>
        <dbReference type="EMBL" id="MEO3681419.1"/>
    </source>
</evidence>
<reference evidence="2 3" key="1">
    <citation type="submission" date="2024-05" db="EMBL/GenBank/DDBJ databases">
        <title>Genome sequencing of Marine Estuary Bacteria, Shewanella vesiculosa and S. baltica, and Pseudomonas syringae.</title>
        <authorList>
            <person name="Gurung A."/>
            <person name="Maclea K.S."/>
        </authorList>
    </citation>
    <scope>NUCLEOTIDE SEQUENCE [LARGE SCALE GENOMIC DNA]</scope>
    <source>
        <strain evidence="2 3">1A</strain>
    </source>
</reference>
<organism evidence="2 3">
    <name type="scientific">Shewanella vesiculosa</name>
    <dbReference type="NCBI Taxonomy" id="518738"/>
    <lineage>
        <taxon>Bacteria</taxon>
        <taxon>Pseudomonadati</taxon>
        <taxon>Pseudomonadota</taxon>
        <taxon>Gammaproteobacteria</taxon>
        <taxon>Alteromonadales</taxon>
        <taxon>Shewanellaceae</taxon>
        <taxon>Shewanella</taxon>
    </lineage>
</organism>
<dbReference type="Proteomes" id="UP001477278">
    <property type="component" value="Unassembled WGS sequence"/>
</dbReference>
<feature type="transmembrane region" description="Helical" evidence="1">
    <location>
        <begin position="193"/>
        <end position="215"/>
    </location>
</feature>
<proteinExistence type="predicted"/>
<keyword evidence="1" id="KW-0472">Membrane</keyword>
<accession>A0ABV0FKQ9</accession>
<evidence type="ECO:0000313" key="3">
    <source>
        <dbReference type="Proteomes" id="UP001477278"/>
    </source>
</evidence>
<dbReference type="RefSeq" id="WP_124015436.1">
    <property type="nucleotide sequence ID" value="NZ_JBDPZN010000001.1"/>
</dbReference>
<gene>
    <name evidence="2" type="ORF">ABHN84_03840</name>
</gene>
<sequence>MSAYANRAINDYQRKKKLAKVLSENEYQLVQMNSAEFIELYISHKQKQGMTRADAVEDIGIVISQSSLLGKQFWDKNNAKIKTGSGFIPLMTDAVALSALAIEMKRGGSAFSTFKTVTYSGQPYIVFQGYARLRRDLTGTRYLANNPKVVSLGIGKLGALKSITKGSILTILISGAFYSLEQMMNDTKTWHHFVGGMAVDIAIVSASSLITWAAIGITGTAATLTIGSMLVIVVVGVALAFVTSIFIDTNYWSDKISQSLLLAEKNLVESGNKFDVETNRLIDDYNHDPIRFLYKLFGVPYFHGSLR</sequence>
<evidence type="ECO:0000256" key="1">
    <source>
        <dbReference type="SAM" id="Phobius"/>
    </source>
</evidence>
<comment type="caution">
    <text evidence="2">The sequence shown here is derived from an EMBL/GenBank/DDBJ whole genome shotgun (WGS) entry which is preliminary data.</text>
</comment>
<feature type="transmembrane region" description="Helical" evidence="1">
    <location>
        <begin position="221"/>
        <end position="247"/>
    </location>
</feature>
<dbReference type="EMBL" id="JBDPZN010000001">
    <property type="protein sequence ID" value="MEO3681419.1"/>
    <property type="molecule type" value="Genomic_DNA"/>
</dbReference>
<protein>
    <submittedName>
        <fullName evidence="2">Uncharacterized protein</fullName>
    </submittedName>
</protein>
<keyword evidence="3" id="KW-1185">Reference proteome</keyword>
<name>A0ABV0FKQ9_9GAMM</name>